<protein>
    <submittedName>
        <fullName evidence="1">Uncharacterized protein</fullName>
    </submittedName>
</protein>
<evidence type="ECO:0000313" key="1">
    <source>
        <dbReference type="EMBL" id="NHZ77814.1"/>
    </source>
</evidence>
<reference evidence="1 2" key="1">
    <citation type="submission" date="2019-10" db="EMBL/GenBank/DDBJ databases">
        <title>Taxonomy of Antarctic Massilia spp.: description of Massilia rubra sp. nov., Massilia aquatica sp. nov., Massilia mucilaginosa sp. nov., Massilia frigida sp. nov. isolated from streams, lakes and regoliths.</title>
        <authorList>
            <person name="Holochova P."/>
            <person name="Sedlacek I."/>
            <person name="Kralova S."/>
            <person name="Maslanova I."/>
            <person name="Busse H.-J."/>
            <person name="Stankova E."/>
            <person name="Vrbovska V."/>
            <person name="Kovarovic V."/>
            <person name="Bartak M."/>
            <person name="Svec P."/>
            <person name="Pantucek R."/>
        </authorList>
    </citation>
    <scope>NUCLEOTIDE SEQUENCE [LARGE SCALE GENOMIC DNA]</scope>
    <source>
        <strain evidence="1 2">CCM 8695</strain>
    </source>
</reference>
<dbReference type="RefSeq" id="WP_167084079.1">
    <property type="nucleotide sequence ID" value="NZ_WHJG01000001.1"/>
</dbReference>
<sequence>MPFFYANSTFLWTTPLRHIKPDAHFSWPARAPFDPVFARAHTGSIVCRERQSEVRAHAPEQLDRFDLIRRNTLRESNFTTLNAADATTRQEGFAELEKVAGLLHRLRNNAHENVKTK</sequence>
<dbReference type="Proteomes" id="UP000621455">
    <property type="component" value="Unassembled WGS sequence"/>
</dbReference>
<evidence type="ECO:0000313" key="2">
    <source>
        <dbReference type="Proteomes" id="UP000621455"/>
    </source>
</evidence>
<dbReference type="EMBL" id="WHJG01000001">
    <property type="protein sequence ID" value="NHZ77814.1"/>
    <property type="molecule type" value="Genomic_DNA"/>
</dbReference>
<name>A0ABX0MXV4_9BURK</name>
<keyword evidence="2" id="KW-1185">Reference proteome</keyword>
<accession>A0ABX0MXV4</accession>
<organism evidence="1 2">
    <name type="scientific">Massilia frigida</name>
    <dbReference type="NCBI Taxonomy" id="2609281"/>
    <lineage>
        <taxon>Bacteria</taxon>
        <taxon>Pseudomonadati</taxon>
        <taxon>Pseudomonadota</taxon>
        <taxon>Betaproteobacteria</taxon>
        <taxon>Burkholderiales</taxon>
        <taxon>Oxalobacteraceae</taxon>
        <taxon>Telluria group</taxon>
        <taxon>Massilia</taxon>
    </lineage>
</organism>
<proteinExistence type="predicted"/>
<gene>
    <name evidence="1" type="ORF">F2P44_00640</name>
</gene>
<comment type="caution">
    <text evidence="1">The sequence shown here is derived from an EMBL/GenBank/DDBJ whole genome shotgun (WGS) entry which is preliminary data.</text>
</comment>